<feature type="transmembrane region" description="Helical" evidence="1">
    <location>
        <begin position="535"/>
        <end position="554"/>
    </location>
</feature>
<name>A0A371IMT7_9FIRM</name>
<dbReference type="PANTHER" id="PTHR32063:SF0">
    <property type="entry name" value="SWARMING MOTILITY PROTEIN SWRC"/>
    <property type="match status" value="1"/>
</dbReference>
<dbReference type="Pfam" id="PF00873">
    <property type="entry name" value="ACR_tran"/>
    <property type="match status" value="1"/>
</dbReference>
<feature type="transmembrane region" description="Helical" evidence="1">
    <location>
        <begin position="12"/>
        <end position="29"/>
    </location>
</feature>
<dbReference type="InterPro" id="IPR027463">
    <property type="entry name" value="AcrB_DN_DC_subdom"/>
</dbReference>
<evidence type="ECO:0000313" key="3">
    <source>
        <dbReference type="Proteomes" id="UP000093352"/>
    </source>
</evidence>
<evidence type="ECO:0000313" key="2">
    <source>
        <dbReference type="EMBL" id="RDY21805.1"/>
    </source>
</evidence>
<keyword evidence="3" id="KW-1185">Reference proteome</keyword>
<feature type="transmembrane region" description="Helical" evidence="1">
    <location>
        <begin position="997"/>
        <end position="1023"/>
    </location>
</feature>
<dbReference type="SUPFAM" id="SSF82866">
    <property type="entry name" value="Multidrug efflux transporter AcrB transmembrane domain"/>
    <property type="match status" value="2"/>
</dbReference>
<feature type="transmembrane region" description="Helical" evidence="1">
    <location>
        <begin position="332"/>
        <end position="351"/>
    </location>
</feature>
<feature type="transmembrane region" description="Helical" evidence="1">
    <location>
        <begin position="893"/>
        <end position="913"/>
    </location>
</feature>
<gene>
    <name evidence="2" type="ORF">BBG48_002960</name>
</gene>
<accession>A0A371IMT7</accession>
<feature type="transmembrane region" description="Helical" evidence="1">
    <location>
        <begin position="389"/>
        <end position="409"/>
    </location>
</feature>
<feature type="transmembrane region" description="Helical" evidence="1">
    <location>
        <begin position="863"/>
        <end position="881"/>
    </location>
</feature>
<evidence type="ECO:0000256" key="1">
    <source>
        <dbReference type="SAM" id="Phobius"/>
    </source>
</evidence>
<feature type="transmembrane region" description="Helical" evidence="1">
    <location>
        <begin position="964"/>
        <end position="985"/>
    </location>
</feature>
<dbReference type="Gene3D" id="3.30.70.1320">
    <property type="entry name" value="Multidrug efflux transporter AcrB pore domain like"/>
    <property type="match status" value="1"/>
</dbReference>
<feature type="transmembrane region" description="Helical" evidence="1">
    <location>
        <begin position="430"/>
        <end position="456"/>
    </location>
</feature>
<reference evidence="2 3" key="1">
    <citation type="journal article" date="2016" name="Genome Announc.">
        <title>Draft Genome Sequence of Criibacterium bergeronii gen. nov., sp. nov., Strain CCRI-22567T, Isolated from a Vaginal Sample from a Woman with Bacterial Vaginosis.</title>
        <authorList>
            <person name="Maheux A.F."/>
            <person name="Berube E."/>
            <person name="Boudreau D.K."/>
            <person name="Raymond F."/>
            <person name="Corbeil J."/>
            <person name="Roy P.H."/>
            <person name="Boissinot M."/>
            <person name="Omar R.F."/>
        </authorList>
    </citation>
    <scope>NUCLEOTIDE SEQUENCE [LARGE SCALE GENOMIC DNA]</scope>
    <source>
        <strain evidence="2 3">CCRI-22567</strain>
    </source>
</reference>
<keyword evidence="1" id="KW-0812">Transmembrane</keyword>
<organism evidence="2 3">
    <name type="scientific">Criibacterium bergeronii</name>
    <dbReference type="NCBI Taxonomy" id="1871336"/>
    <lineage>
        <taxon>Bacteria</taxon>
        <taxon>Bacillati</taxon>
        <taxon>Bacillota</taxon>
        <taxon>Clostridia</taxon>
        <taxon>Peptostreptococcales</taxon>
        <taxon>Filifactoraceae</taxon>
        <taxon>Criibacterium</taxon>
    </lineage>
</organism>
<protein>
    <submittedName>
        <fullName evidence="2">AcrB/AcrD/AcrF family protein</fullName>
    </submittedName>
</protein>
<keyword evidence="1" id="KW-1133">Transmembrane helix</keyword>
<dbReference type="EMBL" id="MBEW02000004">
    <property type="protein sequence ID" value="RDY21805.1"/>
    <property type="molecule type" value="Genomic_DNA"/>
</dbReference>
<dbReference type="InterPro" id="IPR001036">
    <property type="entry name" value="Acrflvin-R"/>
</dbReference>
<dbReference type="Gene3D" id="3.30.70.1440">
    <property type="entry name" value="Multidrug efflux transporter AcrB pore domain"/>
    <property type="match status" value="1"/>
</dbReference>
<dbReference type="Proteomes" id="UP000093352">
    <property type="component" value="Unassembled WGS sequence"/>
</dbReference>
<feature type="transmembrane region" description="Helical" evidence="1">
    <location>
        <begin position="358"/>
        <end position="377"/>
    </location>
</feature>
<dbReference type="STRING" id="1871336.BBG48_02795"/>
<dbReference type="SUPFAM" id="SSF82714">
    <property type="entry name" value="Multidrug efflux transporter AcrB TolC docking domain, DN and DC subdomains"/>
    <property type="match status" value="2"/>
</dbReference>
<dbReference type="Gene3D" id="3.30.2090.10">
    <property type="entry name" value="Multidrug efflux transporter AcrB TolC docking domain, DN and DC subdomains"/>
    <property type="match status" value="2"/>
</dbReference>
<comment type="caution">
    <text evidence="2">The sequence shown here is derived from an EMBL/GenBank/DDBJ whole genome shotgun (WGS) entry which is preliminary data.</text>
</comment>
<feature type="transmembrane region" description="Helical" evidence="1">
    <location>
        <begin position="462"/>
        <end position="489"/>
    </location>
</feature>
<dbReference type="Gene3D" id="3.30.70.1430">
    <property type="entry name" value="Multidrug efflux transporter AcrB pore domain"/>
    <property type="match status" value="2"/>
</dbReference>
<dbReference type="PRINTS" id="PR00702">
    <property type="entry name" value="ACRIFLAVINRP"/>
</dbReference>
<dbReference type="Gene3D" id="1.20.1640.10">
    <property type="entry name" value="Multidrug efflux transporter AcrB transmembrane domain"/>
    <property type="match status" value="2"/>
</dbReference>
<keyword evidence="1" id="KW-0472">Membrane</keyword>
<dbReference type="PANTHER" id="PTHR32063">
    <property type="match status" value="1"/>
</dbReference>
<dbReference type="GO" id="GO:0042910">
    <property type="term" value="F:xenobiotic transmembrane transporter activity"/>
    <property type="evidence" value="ECO:0007669"/>
    <property type="project" value="TreeGrafter"/>
</dbReference>
<dbReference type="RefSeq" id="WP_068912615.1">
    <property type="nucleotide sequence ID" value="NZ_MBEW02000004.1"/>
</dbReference>
<dbReference type="SUPFAM" id="SSF82693">
    <property type="entry name" value="Multidrug efflux transporter AcrB pore domain, PN1, PN2, PC1 and PC2 subdomains"/>
    <property type="match status" value="3"/>
</dbReference>
<feature type="transmembrane region" description="Helical" evidence="1">
    <location>
        <begin position="919"/>
        <end position="943"/>
    </location>
</feature>
<sequence length="1067" mass="117139">MDIVKTSIKRPITIIMGMLIILILGGVSVSKMKMSLMPEFKLPYVIVYSTYEGAGPNEVENLLSKPLEQAVSSVHGVNKITSQSSNGMSLLEIELSYGTNMDKAVSDIGEAINMIQDFLPDEASKPLAMKLNLDMMPIAFVVASSGKMDDYQLRDFVDRNIKNRIERLDGVASVTISGGTEKEIRVFLDENKLNGLKLDVNTISQLIMSENTDLAGGNIDFGEKSFSVSSKLQMDSVEDIKNTPIILRTGNVIKLQEIADVALVDKKLTTKSRYNKNSAVMLTISKSSDGNTVDTVKNLREEIKNINKSYDNLNVVISQESAKLIENSISSVVQNIFVGAFLSILILMVFLKNIGLTTIIALSMPFSIIGTFVFLYFSGTTLNMVSLGGLSIGVGMLVDNSIVVLENIYRYRTTLKFDKVRGTYLATSEVKTAIIASTLTTLVVFLPFVFATGIVIQLMKDLALAVVFSLTMSLITALTIVPMMSANYVNSVHRNKAKKLLFINKLLDAFDRFIKWLTFKYDKVLAWCLDRKKRTLLFALGFFIFSLFLTPFIGKEFLPGTDEGEFSITIEPPKGSNIEYIDNVAKQVEDILYSYKEVVNVNTTVSAGQSSLASIFSGGSGIGTIKVTLVNKNKRAKGIDDIIEEIRQKTNNIAGAKIKAQKSQSIMGGATANSYDISMYIHGDDQQILQQLSDEITGKLKKVNGLRQVTSSLDAKESQVSVKINKEKTRFYGLTGVQVANQVRNNVSGTVATKLKHSGTETDVRLALPMTTKANFDSLSNIKITTPIGTTIPLVEVSDITTEKVPSDVFRADSTRFTLISAGIYGIDFGTATAEFQKVIDDTKFPSGYYATMGEETKMMTDTFSSLALVVLLAIVLVYMVMASQFESLINPFVIMFTVPLAFSGGIILLFLFRATMSVMSIIGGLVLVGIVVNNGIVLIDYINTLRFRDGLDIKTAVQKACPTRLRPILMTALTTILGQVPLVFSNSANSETMKGMGLVIAGGLATSTVLTLVIVPIIYMIFDNITEKFKSKFNLRGRENSFEIEELVRPITKEEIDKMEGRGKEV</sequence>
<dbReference type="AlphaFoldDB" id="A0A371IMT7"/>
<dbReference type="GO" id="GO:0005886">
    <property type="term" value="C:plasma membrane"/>
    <property type="evidence" value="ECO:0007669"/>
    <property type="project" value="TreeGrafter"/>
</dbReference>
<proteinExistence type="predicted"/>